<dbReference type="InterPro" id="IPR032466">
    <property type="entry name" value="Metal_Hydrolase"/>
</dbReference>
<dbReference type="AlphaFoldDB" id="A0AB39L8P3"/>
<gene>
    <name evidence="3" type="ORF">AB5L97_05440</name>
</gene>
<dbReference type="KEGG" id="spue:AB5L97_05440"/>
<sequence length="353" mass="40676">MYTKNGEDYFIVDAHIALWDARPENQRNIHGKQFIDCFYDYHRNLSPEEELWSYEDYLYQGGERLMKDVFEDGYVDHAIFQPAYLGEFYKKGFGQTEEAFGLASAHPDKLTYNHCFDPRNGENGLAQLRADHERMGFTGVKLYTAEWHGDSRGYKLSDPETYRYFEECQRLGITNIHVHKGPTIRPLDRDAFDVADVDHAASDFTGLNFIVEHVGLPRLEDFCWIGTQEPNVYGGLAVAMPFIHTRPRYFAQIIGELIYWLGEDRIFFSSDYALWTPRWLVERFVDFQIPEDMTEYAPLTVAQKKKVLGLNAARMYGLPVPEELRLPEADETETGPRQPEMADLGAAHSGAAQ</sequence>
<evidence type="ECO:0000259" key="2">
    <source>
        <dbReference type="Pfam" id="PF04909"/>
    </source>
</evidence>
<dbReference type="EMBL" id="CP163302">
    <property type="protein sequence ID" value="XDP46452.1"/>
    <property type="molecule type" value="Genomic_DNA"/>
</dbReference>
<reference evidence="3" key="1">
    <citation type="submission" date="2024-07" db="EMBL/GenBank/DDBJ databases">
        <authorList>
            <person name="fu j."/>
        </authorList>
    </citation>
    <scope>NUCLEOTIDE SEQUENCE</scope>
    <source>
        <strain evidence="3">P10A9</strain>
    </source>
</reference>
<accession>A0AB39L8P3</accession>
<feature type="region of interest" description="Disordered" evidence="1">
    <location>
        <begin position="325"/>
        <end position="353"/>
    </location>
</feature>
<dbReference type="PANTHER" id="PTHR42889:SF1">
    <property type="entry name" value="BLR3681 PROTEIN"/>
    <property type="match status" value="1"/>
</dbReference>
<dbReference type="InterPro" id="IPR006680">
    <property type="entry name" value="Amidohydro-rel"/>
</dbReference>
<protein>
    <submittedName>
        <fullName evidence="3">Amidohydrolase family protein</fullName>
    </submittedName>
</protein>
<evidence type="ECO:0000313" key="3">
    <source>
        <dbReference type="EMBL" id="XDP46452.1"/>
    </source>
</evidence>
<name>A0AB39L8P3_9MICC</name>
<dbReference type="Pfam" id="PF04909">
    <property type="entry name" value="Amidohydro_2"/>
    <property type="match status" value="1"/>
</dbReference>
<evidence type="ECO:0000256" key="1">
    <source>
        <dbReference type="SAM" id="MobiDB-lite"/>
    </source>
</evidence>
<proteinExistence type="predicted"/>
<dbReference type="PANTHER" id="PTHR42889">
    <property type="entry name" value="BLR3681 PROTEIN"/>
    <property type="match status" value="1"/>
</dbReference>
<dbReference type="GO" id="GO:0016787">
    <property type="term" value="F:hydrolase activity"/>
    <property type="evidence" value="ECO:0007669"/>
    <property type="project" value="InterPro"/>
</dbReference>
<feature type="domain" description="Amidohydrolase-related" evidence="2">
    <location>
        <begin position="12"/>
        <end position="318"/>
    </location>
</feature>
<dbReference type="Gene3D" id="3.20.20.140">
    <property type="entry name" value="Metal-dependent hydrolases"/>
    <property type="match status" value="1"/>
</dbReference>
<dbReference type="RefSeq" id="WP_369046767.1">
    <property type="nucleotide sequence ID" value="NZ_CP163302.1"/>
</dbReference>
<organism evidence="3">
    <name type="scientific">Sinomonas puerhi</name>
    <dbReference type="NCBI Taxonomy" id="3238584"/>
    <lineage>
        <taxon>Bacteria</taxon>
        <taxon>Bacillati</taxon>
        <taxon>Actinomycetota</taxon>
        <taxon>Actinomycetes</taxon>
        <taxon>Micrococcales</taxon>
        <taxon>Micrococcaceae</taxon>
        <taxon>Sinomonas</taxon>
    </lineage>
</organism>
<dbReference type="SUPFAM" id="SSF51556">
    <property type="entry name" value="Metallo-dependent hydrolases"/>
    <property type="match status" value="1"/>
</dbReference>